<reference evidence="10" key="1">
    <citation type="submission" date="2013-10" db="EMBL/GenBank/DDBJ databases">
        <title>Genomic analysis of the causative agents of coccidiosis in chickens.</title>
        <authorList>
            <person name="Reid A.J."/>
            <person name="Blake D."/>
            <person name="Billington K."/>
            <person name="Browne H."/>
            <person name="Dunn M."/>
            <person name="Hung S."/>
            <person name="Kawahara F."/>
            <person name="Miranda-Saavedra D."/>
            <person name="Mourier T."/>
            <person name="Nagra H."/>
            <person name="Otto T.D."/>
            <person name="Rawlings N."/>
            <person name="Sanchez A."/>
            <person name="Sanders M."/>
            <person name="Subramaniam C."/>
            <person name="Tay Y."/>
            <person name="Dear P."/>
            <person name="Doerig C."/>
            <person name="Gruber A."/>
            <person name="Parkinson J."/>
            <person name="Shirley M."/>
            <person name="Wan K.L."/>
            <person name="Berriman M."/>
            <person name="Tomley F."/>
            <person name="Pain A."/>
        </authorList>
    </citation>
    <scope>NUCLEOTIDE SEQUENCE [LARGE SCALE GENOMIC DNA]</scope>
    <source>
        <strain evidence="10">Houghton</strain>
    </source>
</reference>
<dbReference type="GO" id="GO:0005085">
    <property type="term" value="F:guanyl-nucleotide exchange factor activity"/>
    <property type="evidence" value="ECO:0007669"/>
    <property type="project" value="TreeGrafter"/>
</dbReference>
<dbReference type="AlphaFoldDB" id="U6L700"/>
<dbReference type="GeneID" id="25253682"/>
<dbReference type="PANTHER" id="PTHR45859">
    <property type="entry name" value="TRANSLATION INITIATION FACTOR EIF-2B SUBUNIT BETA"/>
    <property type="match status" value="1"/>
</dbReference>
<comment type="subunit">
    <text evidence="8">Component of the translation initiation factor 2B (eIF2B) complex which is a heterodecamer of two sets of five different subunits: alpha, beta, gamma, delta and epsilon. Subunits alpha, beta and delta comprise a regulatory subcomplex and subunits epsilon and gamma comprise a catalytic subcomplex. Within the complex, the hexameric regulatory complex resides at the center, with the two heterodimeric catalytic subcomplexes bound on opposite sides.</text>
</comment>
<evidence type="ECO:0000313" key="11">
    <source>
        <dbReference type="Proteomes" id="UP000030747"/>
    </source>
</evidence>
<dbReference type="Pfam" id="PF01008">
    <property type="entry name" value="IF-2B"/>
    <property type="match status" value="1"/>
</dbReference>
<dbReference type="GO" id="GO:0003743">
    <property type="term" value="F:translation initiation factor activity"/>
    <property type="evidence" value="ECO:0007669"/>
    <property type="project" value="UniProtKB-KW"/>
</dbReference>
<evidence type="ECO:0000256" key="6">
    <source>
        <dbReference type="ARBA" id="ARBA00044122"/>
    </source>
</evidence>
<evidence type="ECO:0000256" key="8">
    <source>
        <dbReference type="ARBA" id="ARBA00046432"/>
    </source>
</evidence>
<evidence type="ECO:0000256" key="9">
    <source>
        <dbReference type="RuleBase" id="RU003814"/>
    </source>
</evidence>
<evidence type="ECO:0000256" key="3">
    <source>
        <dbReference type="ARBA" id="ARBA00022490"/>
    </source>
</evidence>
<dbReference type="SUPFAM" id="SSF100950">
    <property type="entry name" value="NagB/RpiA/CoA transferase-like"/>
    <property type="match status" value="1"/>
</dbReference>
<sequence length="232" mass="24987">MSELVAEIDSLWEDGEEIRMSCFHDGDCILTYGYSLAVERLLIAVHEKNQKLQQAGRRSAALRCLFEVVVLGGDGEDGSRKLAKRLQGVGIQTTFMPDSALFAAMPKVDKVLLGTVAVLSSGGFVAVGGANSVAVAARFFNKPLIAVAPLFKLTYLPFFDNQSSNELIPPAAAVPDGLNMGNVSISIPMFDYVPRSLVSVFITDVGAVDPSYLFALSRQRYHVDDLALGIVD</sequence>
<proteinExistence type="inferred from homology"/>
<name>U6L700_EIMTE</name>
<organism evidence="10 11">
    <name type="scientific">Eimeria tenella</name>
    <name type="common">Coccidian parasite</name>
    <dbReference type="NCBI Taxonomy" id="5802"/>
    <lineage>
        <taxon>Eukaryota</taxon>
        <taxon>Sar</taxon>
        <taxon>Alveolata</taxon>
        <taxon>Apicomplexa</taxon>
        <taxon>Conoidasida</taxon>
        <taxon>Coccidia</taxon>
        <taxon>Eucoccidiorida</taxon>
        <taxon>Eimeriorina</taxon>
        <taxon>Eimeriidae</taxon>
        <taxon>Eimeria</taxon>
    </lineage>
</organism>
<gene>
    <name evidence="10" type="ORF">ETH_00022850</name>
</gene>
<evidence type="ECO:0000256" key="7">
    <source>
        <dbReference type="ARBA" id="ARBA00044228"/>
    </source>
</evidence>
<evidence type="ECO:0000256" key="5">
    <source>
        <dbReference type="ARBA" id="ARBA00022917"/>
    </source>
</evidence>
<protein>
    <recommendedName>
        <fullName evidence="6">Translation initiation factor eIF2B subunit beta</fullName>
    </recommendedName>
    <alternativeName>
        <fullName evidence="7">eIF2B GDP-GTP exchange factor subunit beta</fullName>
    </alternativeName>
</protein>
<dbReference type="InterPro" id="IPR051855">
    <property type="entry name" value="eIF2B_beta_subunit"/>
</dbReference>
<evidence type="ECO:0000256" key="2">
    <source>
        <dbReference type="ARBA" id="ARBA00007251"/>
    </source>
</evidence>
<dbReference type="InterPro" id="IPR000649">
    <property type="entry name" value="IF-2B-related"/>
</dbReference>
<dbReference type="InterPro" id="IPR042529">
    <property type="entry name" value="IF_2B-like_C"/>
</dbReference>
<dbReference type="Gene3D" id="3.40.50.10470">
    <property type="entry name" value="Translation initiation factor eif-2b, domain 2"/>
    <property type="match status" value="1"/>
</dbReference>
<comment type="similarity">
    <text evidence="2 9">Belongs to the eIF-2B alpha/beta/delta subunits family.</text>
</comment>
<evidence type="ECO:0000256" key="1">
    <source>
        <dbReference type="ARBA" id="ARBA00004514"/>
    </source>
</evidence>
<keyword evidence="5" id="KW-0648">Protein biosynthesis</keyword>
<evidence type="ECO:0000313" key="10">
    <source>
        <dbReference type="EMBL" id="CDJ43565.1"/>
    </source>
</evidence>
<keyword evidence="3" id="KW-0963">Cytoplasm</keyword>
<keyword evidence="4 10" id="KW-0396">Initiation factor</keyword>
<dbReference type="GO" id="GO:0005829">
    <property type="term" value="C:cytosol"/>
    <property type="evidence" value="ECO:0007669"/>
    <property type="project" value="UniProtKB-SubCell"/>
</dbReference>
<comment type="subcellular location">
    <subcellularLocation>
        <location evidence="1">Cytoplasm</location>
        <location evidence="1">Cytosol</location>
    </subcellularLocation>
</comment>
<dbReference type="OMA" id="XGTTENI"/>
<dbReference type="OrthoDB" id="269919at2759"/>
<reference evidence="10" key="2">
    <citation type="submission" date="2013-10" db="EMBL/GenBank/DDBJ databases">
        <authorList>
            <person name="Aslett M."/>
        </authorList>
    </citation>
    <scope>NUCLEOTIDE SEQUENCE [LARGE SCALE GENOMIC DNA]</scope>
    <source>
        <strain evidence="10">Houghton</strain>
    </source>
</reference>
<dbReference type="EMBL" id="HG675870">
    <property type="protein sequence ID" value="CDJ43565.1"/>
    <property type="molecule type" value="Genomic_DNA"/>
</dbReference>
<dbReference type="VEuPathDB" id="ToxoDB:ETH2_0938500"/>
<dbReference type="InterPro" id="IPR037171">
    <property type="entry name" value="NagB/RpiA_transferase-like"/>
</dbReference>
<dbReference type="PANTHER" id="PTHR45859:SF1">
    <property type="entry name" value="TRANSLATION INITIATION FACTOR EIF-2B SUBUNIT BETA"/>
    <property type="match status" value="1"/>
</dbReference>
<dbReference type="RefSeq" id="XP_013234315.1">
    <property type="nucleotide sequence ID" value="XM_013378861.1"/>
</dbReference>
<dbReference type="GO" id="GO:0005851">
    <property type="term" value="C:eukaryotic translation initiation factor 2B complex"/>
    <property type="evidence" value="ECO:0007669"/>
    <property type="project" value="TreeGrafter"/>
</dbReference>
<dbReference type="VEuPathDB" id="ToxoDB:ETH_00022850"/>
<dbReference type="Proteomes" id="UP000030747">
    <property type="component" value="Unassembled WGS sequence"/>
</dbReference>
<evidence type="ECO:0000256" key="4">
    <source>
        <dbReference type="ARBA" id="ARBA00022540"/>
    </source>
</evidence>
<keyword evidence="11" id="KW-1185">Reference proteome</keyword>
<accession>U6L700</accession>